<accession>A0A4S9F4V5</accession>
<evidence type="ECO:0000313" key="8">
    <source>
        <dbReference type="Proteomes" id="UP000308953"/>
    </source>
</evidence>
<protein>
    <submittedName>
        <fullName evidence="7">Pre-mRNA-splicing factor ATP-dependent RNA helicase PRP43</fullName>
    </submittedName>
</protein>
<evidence type="ECO:0000259" key="5">
    <source>
        <dbReference type="PROSITE" id="PS51192"/>
    </source>
</evidence>
<dbReference type="PROSITE" id="PS51192">
    <property type="entry name" value="HELICASE_ATP_BIND_1"/>
    <property type="match status" value="1"/>
</dbReference>
<dbReference type="Pfam" id="PF00270">
    <property type="entry name" value="DEAD"/>
    <property type="match status" value="1"/>
</dbReference>
<dbReference type="GO" id="GO:0016787">
    <property type="term" value="F:hydrolase activity"/>
    <property type="evidence" value="ECO:0007669"/>
    <property type="project" value="UniProtKB-KW"/>
</dbReference>
<evidence type="ECO:0000256" key="2">
    <source>
        <dbReference type="ARBA" id="ARBA00022801"/>
    </source>
</evidence>
<proteinExistence type="predicted"/>
<dbReference type="AlphaFoldDB" id="A0A4S9F4V5"/>
<dbReference type="SMART" id="SM00847">
    <property type="entry name" value="HA2"/>
    <property type="match status" value="1"/>
</dbReference>
<dbReference type="Gene3D" id="1.20.120.1080">
    <property type="match status" value="1"/>
</dbReference>
<dbReference type="SMART" id="SM00487">
    <property type="entry name" value="DEXDc"/>
    <property type="match status" value="1"/>
</dbReference>
<dbReference type="EMBL" id="QZAV01000022">
    <property type="protein sequence ID" value="THX42352.1"/>
    <property type="molecule type" value="Genomic_DNA"/>
</dbReference>
<organism evidence="7 8">
    <name type="scientific">Aureobasidium pullulans</name>
    <name type="common">Black yeast</name>
    <name type="synonym">Pullularia pullulans</name>
    <dbReference type="NCBI Taxonomy" id="5580"/>
    <lineage>
        <taxon>Eukaryota</taxon>
        <taxon>Fungi</taxon>
        <taxon>Dikarya</taxon>
        <taxon>Ascomycota</taxon>
        <taxon>Pezizomycotina</taxon>
        <taxon>Dothideomycetes</taxon>
        <taxon>Dothideomycetidae</taxon>
        <taxon>Dothideales</taxon>
        <taxon>Saccotheciaceae</taxon>
        <taxon>Aureobasidium</taxon>
    </lineage>
</organism>
<reference evidence="7 8" key="1">
    <citation type="submission" date="2018-10" db="EMBL/GenBank/DDBJ databases">
        <title>Fifty Aureobasidium pullulans genomes reveal a recombining polyextremotolerant generalist.</title>
        <authorList>
            <person name="Gostincar C."/>
            <person name="Turk M."/>
            <person name="Zajc J."/>
            <person name="Gunde-Cimerman N."/>
        </authorList>
    </citation>
    <scope>NUCLEOTIDE SEQUENCE [LARGE SCALE GENOMIC DNA]</scope>
    <source>
        <strain evidence="7 8">EXF-9785</strain>
    </source>
</reference>
<keyword evidence="3 7" id="KW-0347">Helicase</keyword>
<dbReference type="SMART" id="SM00490">
    <property type="entry name" value="HELICc"/>
    <property type="match status" value="1"/>
</dbReference>
<evidence type="ECO:0000259" key="6">
    <source>
        <dbReference type="PROSITE" id="PS51194"/>
    </source>
</evidence>
<dbReference type="InterPro" id="IPR011545">
    <property type="entry name" value="DEAD/DEAH_box_helicase_dom"/>
</dbReference>
<dbReference type="SUPFAM" id="SSF52540">
    <property type="entry name" value="P-loop containing nucleoside triphosphate hydrolases"/>
    <property type="match status" value="1"/>
</dbReference>
<feature type="domain" description="Helicase ATP-binding" evidence="5">
    <location>
        <begin position="38"/>
        <end position="203"/>
    </location>
</feature>
<dbReference type="Gene3D" id="3.40.50.300">
    <property type="entry name" value="P-loop containing nucleotide triphosphate hydrolases"/>
    <property type="match status" value="2"/>
</dbReference>
<sequence length="725" mass="81099">MSTSTINRWTNKAYSAHCRVMRADAEALPVHKHRSDLSDTVRDNPVTIIVGETGSGKSTQTPQFLLEALDKFLDRKMICMTQPRRLAAQSVGDRIANEMDVEMGTIVAVKYRDHDTTSKATRIQIVTDGTLLVIAKSRPTLPEYGIIIIDEAHQHSIPTDLLLAHLKSLLTRRSDLRVVIMSATVNAKVFQDYFPGSKVKEVPGRQHAITYNFLQNPVSNEDMADEIARTILYVHLEKMSGNILVFVSGVREIGKVKFVLERLLHTHEDTLTATEMGELSVYTLHAKLALEEQQRVVNDPQPLPRHGHPGRKVILATNVAETSITIDGVTIVIDSCKAKSNVWNARTESHKLSEAPVSKAEIRQRAGRAGRTSEGEVYLMCTEKGYKEDLPDYPVASMLLSDMTSACLHIMKLGQSPIGFDYIVPPATGTIVKALGLLRMLNAVDIKVNLLPRGEKITSIPTDDIYTATALLASPDFGCSDEIITILSMIEATDGGSHLFRPVADDEKEEKIKLQAAQKHFRHITGDHITLFNVYMAWRDACSHKCEEAFLERNLLVGSVLKAADRTRKQLLSMMYNVDGWELKTLHRDSDIYYNRILQALFAGNYLNVAMRQPGKEPRAFINARTGLRVMLTKQSAIRHATKHTEWVCYNDCYMDPEDGESIRLVSAITPELMVAAQVGFWWNAELMADGLVKERLLVILSGMSTLDKDVMRRRMPAPTEPKSM</sequence>
<dbReference type="PANTHER" id="PTHR18934:SF99">
    <property type="entry name" value="ATP-DEPENDENT RNA HELICASE DHX37-RELATED"/>
    <property type="match status" value="1"/>
</dbReference>
<dbReference type="SMART" id="SM00382">
    <property type="entry name" value="AAA"/>
    <property type="match status" value="1"/>
</dbReference>
<evidence type="ECO:0000256" key="3">
    <source>
        <dbReference type="ARBA" id="ARBA00022806"/>
    </source>
</evidence>
<keyword evidence="4" id="KW-0067">ATP-binding</keyword>
<dbReference type="Proteomes" id="UP000308953">
    <property type="component" value="Unassembled WGS sequence"/>
</dbReference>
<dbReference type="InterPro" id="IPR027417">
    <property type="entry name" value="P-loop_NTPase"/>
</dbReference>
<dbReference type="PANTHER" id="PTHR18934">
    <property type="entry name" value="ATP-DEPENDENT RNA HELICASE"/>
    <property type="match status" value="1"/>
</dbReference>
<dbReference type="GO" id="GO:0003723">
    <property type="term" value="F:RNA binding"/>
    <property type="evidence" value="ECO:0007669"/>
    <property type="project" value="TreeGrafter"/>
</dbReference>
<dbReference type="Pfam" id="PF00271">
    <property type="entry name" value="Helicase_C"/>
    <property type="match status" value="1"/>
</dbReference>
<evidence type="ECO:0000313" key="7">
    <source>
        <dbReference type="EMBL" id="THX42352.1"/>
    </source>
</evidence>
<keyword evidence="2" id="KW-0378">Hydrolase</keyword>
<name>A0A4S9F4V5_AURPU</name>
<comment type="caution">
    <text evidence="7">The sequence shown here is derived from an EMBL/GenBank/DDBJ whole genome shotgun (WGS) entry which is preliminary data.</text>
</comment>
<dbReference type="InterPro" id="IPR003593">
    <property type="entry name" value="AAA+_ATPase"/>
</dbReference>
<gene>
    <name evidence="7" type="ORF">D6D10_02036</name>
</gene>
<dbReference type="GO" id="GO:0005524">
    <property type="term" value="F:ATP binding"/>
    <property type="evidence" value="ECO:0007669"/>
    <property type="project" value="UniProtKB-KW"/>
</dbReference>
<dbReference type="CDD" id="cd18791">
    <property type="entry name" value="SF2_C_RHA"/>
    <property type="match status" value="1"/>
</dbReference>
<dbReference type="InterPro" id="IPR014001">
    <property type="entry name" value="Helicase_ATP-bd"/>
</dbReference>
<dbReference type="InterPro" id="IPR001650">
    <property type="entry name" value="Helicase_C-like"/>
</dbReference>
<evidence type="ECO:0000256" key="4">
    <source>
        <dbReference type="ARBA" id="ARBA00022840"/>
    </source>
</evidence>
<dbReference type="Pfam" id="PF21010">
    <property type="entry name" value="HA2_C"/>
    <property type="match status" value="1"/>
</dbReference>
<dbReference type="PROSITE" id="PS51194">
    <property type="entry name" value="HELICASE_CTER"/>
    <property type="match status" value="1"/>
</dbReference>
<keyword evidence="1" id="KW-0547">Nucleotide-binding</keyword>
<dbReference type="InterPro" id="IPR007502">
    <property type="entry name" value="Helicase-assoc_dom"/>
</dbReference>
<feature type="domain" description="Helicase C-terminal" evidence="6">
    <location>
        <begin position="228"/>
        <end position="414"/>
    </location>
</feature>
<dbReference type="GO" id="GO:0004386">
    <property type="term" value="F:helicase activity"/>
    <property type="evidence" value="ECO:0007669"/>
    <property type="project" value="UniProtKB-KW"/>
</dbReference>
<evidence type="ECO:0000256" key="1">
    <source>
        <dbReference type="ARBA" id="ARBA00022741"/>
    </source>
</evidence>